<protein>
    <submittedName>
        <fullName evidence="2">Uncharacterized protein</fullName>
    </submittedName>
</protein>
<accession>A0ABR4PJM0</accession>
<reference evidence="2 3" key="1">
    <citation type="submission" date="2024-06" db="EMBL/GenBank/DDBJ databases">
        <title>Complete genome of Phlyctema vagabunda strain 19-DSS-EL-015.</title>
        <authorList>
            <person name="Fiorenzani C."/>
        </authorList>
    </citation>
    <scope>NUCLEOTIDE SEQUENCE [LARGE SCALE GENOMIC DNA]</scope>
    <source>
        <strain evidence="2 3">19-DSS-EL-015</strain>
    </source>
</reference>
<evidence type="ECO:0000313" key="2">
    <source>
        <dbReference type="EMBL" id="KAL3423525.1"/>
    </source>
</evidence>
<evidence type="ECO:0000313" key="3">
    <source>
        <dbReference type="Proteomes" id="UP001629113"/>
    </source>
</evidence>
<organism evidence="2 3">
    <name type="scientific">Phlyctema vagabunda</name>
    <dbReference type="NCBI Taxonomy" id="108571"/>
    <lineage>
        <taxon>Eukaryota</taxon>
        <taxon>Fungi</taxon>
        <taxon>Dikarya</taxon>
        <taxon>Ascomycota</taxon>
        <taxon>Pezizomycotina</taxon>
        <taxon>Leotiomycetes</taxon>
        <taxon>Helotiales</taxon>
        <taxon>Dermateaceae</taxon>
        <taxon>Phlyctema</taxon>
    </lineage>
</organism>
<gene>
    <name evidence="2" type="ORF">PVAG01_05272</name>
</gene>
<sequence length="207" mass="23159">MCRIDVLNHTCDHGTPGPVTPCPVVLEPFDSHHPFLYQVVEIPAPCSHCLHLFLYFRAYGGRDLRLETLQNGNIVMAEHFHDPEPHLSGPRGWNPLHGWDMGPPPPAAWQAPVPEEQRPSRERAPVPDGSPITTERDQVSDRPPYWSDVFISLDGPAAWIDEVRARLRRQEEERANLVRANSARESMPSSIDADVNVTGSQDLPSAT</sequence>
<keyword evidence="3" id="KW-1185">Reference proteome</keyword>
<dbReference type="EMBL" id="JBFCZG010000004">
    <property type="protein sequence ID" value="KAL3423525.1"/>
    <property type="molecule type" value="Genomic_DNA"/>
</dbReference>
<name>A0ABR4PJM0_9HELO</name>
<evidence type="ECO:0000256" key="1">
    <source>
        <dbReference type="SAM" id="MobiDB-lite"/>
    </source>
</evidence>
<dbReference type="Proteomes" id="UP001629113">
    <property type="component" value="Unassembled WGS sequence"/>
</dbReference>
<feature type="region of interest" description="Disordered" evidence="1">
    <location>
        <begin position="171"/>
        <end position="207"/>
    </location>
</feature>
<feature type="compositionally biased region" description="Basic and acidic residues" evidence="1">
    <location>
        <begin position="115"/>
        <end position="125"/>
    </location>
</feature>
<feature type="region of interest" description="Disordered" evidence="1">
    <location>
        <begin position="91"/>
        <end position="143"/>
    </location>
</feature>
<comment type="caution">
    <text evidence="2">The sequence shown here is derived from an EMBL/GenBank/DDBJ whole genome shotgun (WGS) entry which is preliminary data.</text>
</comment>
<feature type="compositionally biased region" description="Polar residues" evidence="1">
    <location>
        <begin position="197"/>
        <end position="207"/>
    </location>
</feature>
<proteinExistence type="predicted"/>